<evidence type="ECO:0000313" key="4">
    <source>
        <dbReference type="EMBL" id="SEF41484.1"/>
    </source>
</evidence>
<evidence type="ECO:0000259" key="3">
    <source>
        <dbReference type="Pfam" id="PF13194"/>
    </source>
</evidence>
<feature type="transmembrane region" description="Helical" evidence="1">
    <location>
        <begin position="207"/>
        <end position="226"/>
    </location>
</feature>
<reference evidence="4 5" key="1">
    <citation type="submission" date="2016-10" db="EMBL/GenBank/DDBJ databases">
        <authorList>
            <person name="de Groot N.N."/>
        </authorList>
    </citation>
    <scope>NUCLEOTIDE SEQUENCE [LARGE SCALE GENOMIC DNA]</scope>
    <source>
        <strain evidence="4 5">Nm13</strain>
    </source>
</reference>
<dbReference type="InterPro" id="IPR025105">
    <property type="entry name" value="DUF4010"/>
</dbReference>
<dbReference type="OrthoDB" id="9813718at2"/>
<dbReference type="PANTHER" id="PTHR39084">
    <property type="entry name" value="MEMBRANE PROTEIN-RELATED"/>
    <property type="match status" value="1"/>
</dbReference>
<dbReference type="Pfam" id="PF13194">
    <property type="entry name" value="DUF4010"/>
    <property type="match status" value="1"/>
</dbReference>
<dbReference type="Proteomes" id="UP000236753">
    <property type="component" value="Unassembled WGS sequence"/>
</dbReference>
<dbReference type="EMBL" id="FNUX01000001">
    <property type="protein sequence ID" value="SEF41484.1"/>
    <property type="molecule type" value="Genomic_DNA"/>
</dbReference>
<gene>
    <name evidence="4" type="ORF">SAMN05216334_101222</name>
</gene>
<feature type="domain" description="MgtC/SapB/SrpB/YhiD N-terminal" evidence="2">
    <location>
        <begin position="18"/>
        <end position="135"/>
    </location>
</feature>
<feature type="transmembrane region" description="Helical" evidence="1">
    <location>
        <begin position="41"/>
        <end position="58"/>
    </location>
</feature>
<keyword evidence="1" id="KW-0812">Transmembrane</keyword>
<feature type="transmembrane region" description="Helical" evidence="1">
    <location>
        <begin position="64"/>
        <end position="82"/>
    </location>
</feature>
<proteinExistence type="predicted"/>
<dbReference type="InterPro" id="IPR049177">
    <property type="entry name" value="MgtC_SapB_SrpB_YhiD_N"/>
</dbReference>
<feature type="transmembrane region" description="Helical" evidence="1">
    <location>
        <begin position="94"/>
        <end position="111"/>
    </location>
</feature>
<feature type="transmembrane region" description="Helical" evidence="1">
    <location>
        <begin position="309"/>
        <end position="330"/>
    </location>
</feature>
<feature type="transmembrane region" description="Helical" evidence="1">
    <location>
        <begin position="337"/>
        <end position="361"/>
    </location>
</feature>
<dbReference type="AlphaFoldDB" id="A0A1H5RTN3"/>
<keyword evidence="1" id="KW-0472">Membrane</keyword>
<organism evidence="4 5">
    <name type="scientific">Nitrosomonas ureae</name>
    <dbReference type="NCBI Taxonomy" id="44577"/>
    <lineage>
        <taxon>Bacteria</taxon>
        <taxon>Pseudomonadati</taxon>
        <taxon>Pseudomonadota</taxon>
        <taxon>Betaproteobacteria</taxon>
        <taxon>Nitrosomonadales</taxon>
        <taxon>Nitrosomonadaceae</taxon>
        <taxon>Nitrosomonas</taxon>
    </lineage>
</organism>
<evidence type="ECO:0000313" key="5">
    <source>
        <dbReference type="Proteomes" id="UP000236753"/>
    </source>
</evidence>
<feature type="transmembrane region" description="Helical" evidence="1">
    <location>
        <begin position="117"/>
        <end position="134"/>
    </location>
</feature>
<feature type="transmembrane region" description="Helical" evidence="1">
    <location>
        <begin position="12"/>
        <end position="29"/>
    </location>
</feature>
<protein>
    <submittedName>
        <fullName evidence="4">Uncharacterized membrane protein, DUF4010 family</fullName>
    </submittedName>
</protein>
<feature type="transmembrane region" description="Helical" evidence="1">
    <location>
        <begin position="373"/>
        <end position="393"/>
    </location>
</feature>
<evidence type="ECO:0000256" key="1">
    <source>
        <dbReference type="SAM" id="Phobius"/>
    </source>
</evidence>
<feature type="transmembrane region" description="Helical" evidence="1">
    <location>
        <begin position="179"/>
        <end position="200"/>
    </location>
</feature>
<accession>A0A1H5RTN3</accession>
<feature type="transmembrane region" description="Helical" evidence="1">
    <location>
        <begin position="402"/>
        <end position="421"/>
    </location>
</feature>
<keyword evidence="1" id="KW-1133">Transmembrane helix</keyword>
<feature type="transmembrane region" description="Helical" evidence="1">
    <location>
        <begin position="238"/>
        <end position="257"/>
    </location>
</feature>
<feature type="transmembrane region" description="Helical" evidence="1">
    <location>
        <begin position="146"/>
        <end position="164"/>
    </location>
</feature>
<dbReference type="PANTHER" id="PTHR39084:SF1">
    <property type="entry name" value="DUF4010 DOMAIN-CONTAINING PROTEIN"/>
    <property type="match status" value="1"/>
</dbReference>
<dbReference type="Pfam" id="PF02308">
    <property type="entry name" value="MgtC"/>
    <property type="match status" value="1"/>
</dbReference>
<dbReference type="RefSeq" id="WP_103965206.1">
    <property type="nucleotide sequence ID" value="NZ_FNUX01000001.1"/>
</dbReference>
<feature type="domain" description="DUF4010" evidence="3">
    <location>
        <begin position="184"/>
        <end position="394"/>
    </location>
</feature>
<feature type="transmembrane region" description="Helical" evidence="1">
    <location>
        <begin position="269"/>
        <end position="289"/>
    </location>
</feature>
<evidence type="ECO:0000259" key="2">
    <source>
        <dbReference type="Pfam" id="PF02308"/>
    </source>
</evidence>
<name>A0A1H5RTN3_9PROT</name>
<sequence length="424" mass="45449">MHPEFTLNGELAALPHFLTSLAIGLLIGLERERSPGSRAGLRTFALVALFGTLAAMLSEKATPWLLPSGLVIVGLMTISAYLRAKDKNADPGTTTVAAILVCYGLGAAVWYGYNNLAVMLAIITTILLYFKAELHGITQNLSRRDLISVLQFAVLSFIILPILPDKNFGPYEATNPHQIWLMVVLISGVSLAGYIALRLIRQRHGGAILGLFGGLVSSTATTLVYARRSVENQSFTQLAVVVILIANLTVLIRLAIISTVVSPAILPQLLPVLGSGFLLGASVTAYWWHKLSRLQEDAPMPEIKNPTEIRTAATFGLIYGVVLFCAAWLSDIAGSRGLYVVALISGLTDVDAITLSSLRLYELGKLEISQTVIAISLGLLSNIGFKLGLIFFFGHRLLAKQCISGMLATAGGIGLALLFLIEPI</sequence>